<dbReference type="PANTHER" id="PTHR28232:SF1">
    <property type="entry name" value="TRANSCRIPTIONAL REGULATORY PROTEIN RXT2"/>
    <property type="match status" value="1"/>
</dbReference>
<keyword evidence="4" id="KW-1185">Reference proteome</keyword>
<dbReference type="InterPro" id="IPR039602">
    <property type="entry name" value="Rxt2"/>
</dbReference>
<name>M3A787_PSEFD</name>
<organism evidence="3 4">
    <name type="scientific">Pseudocercospora fijiensis (strain CIRAD86)</name>
    <name type="common">Black leaf streak disease fungus</name>
    <name type="synonym">Mycosphaerella fijiensis</name>
    <dbReference type="NCBI Taxonomy" id="383855"/>
    <lineage>
        <taxon>Eukaryota</taxon>
        <taxon>Fungi</taxon>
        <taxon>Dikarya</taxon>
        <taxon>Ascomycota</taxon>
        <taxon>Pezizomycotina</taxon>
        <taxon>Dothideomycetes</taxon>
        <taxon>Dothideomycetidae</taxon>
        <taxon>Mycosphaerellales</taxon>
        <taxon>Mycosphaerellaceae</taxon>
        <taxon>Pseudocercospora</taxon>
    </lineage>
</organism>
<dbReference type="RefSeq" id="XP_007929407.1">
    <property type="nucleotide sequence ID" value="XM_007931216.1"/>
</dbReference>
<dbReference type="VEuPathDB" id="FungiDB:MYCFIDRAFT_156226"/>
<evidence type="ECO:0000259" key="2">
    <source>
        <dbReference type="Pfam" id="PF08595"/>
    </source>
</evidence>
<feature type="region of interest" description="Disordered" evidence="1">
    <location>
        <begin position="77"/>
        <end position="98"/>
    </location>
</feature>
<dbReference type="GO" id="GO:0033698">
    <property type="term" value="C:Rpd3L complex"/>
    <property type="evidence" value="ECO:0007669"/>
    <property type="project" value="TreeGrafter"/>
</dbReference>
<sequence>MARQEALIKETIRAMKLAMKRRPSNDSGSDTEIQHHTNRGNKLKRGASAVQQDSLDDTGGLSYRRQVNHAGYSRYTISTKPPLLDDDGDVYSPTASDHEAERYGEPARNDPFAEVQLHQLLRPLTTPAELENHPSLSIPYKSKALTQMAEESLDMLRRELASLWKAKRLLQRLRGDSDWVNCETFETDYDRSLLPDSDQASVGDQSAVPSIITDQPMLELGPPPIHPLENGTSESEGALDPQKQAPLEHQEQEQGEAMEGVETNDMAGEGEAVAVSGQEPTDDNGIANERETHADVPKGEGDGEGEGGDPPVPTEGAPDRSAGENGDFAQAPNPAVTDLAEREANSETASQSNGGSTHAMMTRRRARSPAERSNRTPSPSPSDSASVPAVHPWFVPPSSALADRDIGLPAHEAEETRKLLFQYVQKQEQIVRSLESLHAGLQKADRLRHDVYRGCKAEGHLVPDGKGNMVTEMSDGEDWYDVADWGMQPWEVLEKGKDEVEDVEEERGRRPGRGRRVNRM</sequence>
<feature type="compositionally biased region" description="Basic residues" evidence="1">
    <location>
        <begin position="510"/>
        <end position="520"/>
    </location>
</feature>
<dbReference type="InterPro" id="IPR013904">
    <property type="entry name" value="RXT2_N"/>
</dbReference>
<dbReference type="OrthoDB" id="441210at2759"/>
<protein>
    <recommendedName>
        <fullName evidence="2">Transcriptional regulatory protein RXT2 N-terminal domain-containing protein</fullName>
    </recommendedName>
</protein>
<gene>
    <name evidence="3" type="ORF">MYCFIDRAFT_156226</name>
</gene>
<feature type="compositionally biased region" description="Basic and acidic residues" evidence="1">
    <location>
        <begin position="288"/>
        <end position="301"/>
    </location>
</feature>
<feature type="region of interest" description="Disordered" evidence="1">
    <location>
        <begin position="215"/>
        <end position="396"/>
    </location>
</feature>
<dbReference type="AlphaFoldDB" id="M3A787"/>
<dbReference type="GeneID" id="19331847"/>
<feature type="domain" description="Transcriptional regulatory protein RXT2 N-terminal" evidence="2">
    <location>
        <begin position="37"/>
        <end position="176"/>
    </location>
</feature>
<dbReference type="PANTHER" id="PTHR28232">
    <property type="entry name" value="TRANSCRIPTIONAL REGULATORY PROTEIN RXT2"/>
    <property type="match status" value="1"/>
</dbReference>
<feature type="compositionally biased region" description="Low complexity" evidence="1">
    <location>
        <begin position="381"/>
        <end position="392"/>
    </location>
</feature>
<feature type="region of interest" description="Disordered" evidence="1">
    <location>
        <begin position="18"/>
        <end position="62"/>
    </location>
</feature>
<dbReference type="HOGENOM" id="CLU_030828_0_0_1"/>
<evidence type="ECO:0000313" key="3">
    <source>
        <dbReference type="EMBL" id="EME80486.1"/>
    </source>
</evidence>
<dbReference type="Pfam" id="PF08595">
    <property type="entry name" value="RXT2_N"/>
    <property type="match status" value="1"/>
</dbReference>
<reference evidence="3 4" key="1">
    <citation type="journal article" date="2012" name="PLoS Pathog.">
        <title>Diverse lifestyles and strategies of plant pathogenesis encoded in the genomes of eighteen Dothideomycetes fungi.</title>
        <authorList>
            <person name="Ohm R.A."/>
            <person name="Feau N."/>
            <person name="Henrissat B."/>
            <person name="Schoch C.L."/>
            <person name="Horwitz B.A."/>
            <person name="Barry K.W."/>
            <person name="Condon B.J."/>
            <person name="Copeland A.C."/>
            <person name="Dhillon B."/>
            <person name="Glaser F."/>
            <person name="Hesse C.N."/>
            <person name="Kosti I."/>
            <person name="LaButti K."/>
            <person name="Lindquist E.A."/>
            <person name="Lucas S."/>
            <person name="Salamov A.A."/>
            <person name="Bradshaw R.E."/>
            <person name="Ciuffetti L."/>
            <person name="Hamelin R.C."/>
            <person name="Kema G.H.J."/>
            <person name="Lawrence C."/>
            <person name="Scott J.A."/>
            <person name="Spatafora J.W."/>
            <person name="Turgeon B.G."/>
            <person name="de Wit P.J.G.M."/>
            <person name="Zhong S."/>
            <person name="Goodwin S.B."/>
            <person name="Grigoriev I.V."/>
        </authorList>
    </citation>
    <scope>NUCLEOTIDE SEQUENCE [LARGE SCALE GENOMIC DNA]</scope>
    <source>
        <strain evidence="3 4">CIRAD86</strain>
    </source>
</reference>
<accession>M3A787</accession>
<feature type="compositionally biased region" description="Polar residues" evidence="1">
    <location>
        <begin position="346"/>
        <end position="356"/>
    </location>
</feature>
<dbReference type="GO" id="GO:0005829">
    <property type="term" value="C:cytosol"/>
    <property type="evidence" value="ECO:0007669"/>
    <property type="project" value="TreeGrafter"/>
</dbReference>
<dbReference type="EMBL" id="KB446561">
    <property type="protein sequence ID" value="EME80486.1"/>
    <property type="molecule type" value="Genomic_DNA"/>
</dbReference>
<dbReference type="KEGG" id="pfj:MYCFIDRAFT_156226"/>
<evidence type="ECO:0000313" key="4">
    <source>
        <dbReference type="Proteomes" id="UP000016932"/>
    </source>
</evidence>
<dbReference type="STRING" id="383855.M3A787"/>
<proteinExistence type="predicted"/>
<feature type="compositionally biased region" description="Basic residues" evidence="1">
    <location>
        <begin position="36"/>
        <end position="45"/>
    </location>
</feature>
<dbReference type="eggNOG" id="ENOG502S5XA">
    <property type="taxonomic scope" value="Eukaryota"/>
</dbReference>
<evidence type="ECO:0000256" key="1">
    <source>
        <dbReference type="SAM" id="MobiDB-lite"/>
    </source>
</evidence>
<dbReference type="Proteomes" id="UP000016932">
    <property type="component" value="Unassembled WGS sequence"/>
</dbReference>
<feature type="region of interest" description="Disordered" evidence="1">
    <location>
        <begin position="496"/>
        <end position="520"/>
    </location>
</feature>